<accession>A0A7R9QUS3</accession>
<evidence type="ECO:0000256" key="7">
    <source>
        <dbReference type="ARBA" id="ARBA00022989"/>
    </source>
</evidence>
<dbReference type="PROSITE" id="PS50893">
    <property type="entry name" value="ABC_TRANSPORTER_2"/>
    <property type="match status" value="1"/>
</dbReference>
<dbReference type="GO" id="GO:0016887">
    <property type="term" value="F:ATP hydrolysis activity"/>
    <property type="evidence" value="ECO:0007669"/>
    <property type="project" value="InterPro"/>
</dbReference>
<evidence type="ECO:0000256" key="6">
    <source>
        <dbReference type="ARBA" id="ARBA00022840"/>
    </source>
</evidence>
<dbReference type="PANTHER" id="PTHR48041:SF113">
    <property type="entry name" value="ATP-BINDING CASSETTE SUB-FAMILY G MEMBER 5"/>
    <property type="match status" value="1"/>
</dbReference>
<keyword evidence="7 9" id="KW-1133">Transmembrane helix</keyword>
<evidence type="ECO:0000259" key="10">
    <source>
        <dbReference type="PROSITE" id="PS50893"/>
    </source>
</evidence>
<feature type="non-terminal residue" evidence="11">
    <location>
        <position position="1"/>
    </location>
</feature>
<protein>
    <recommendedName>
        <fullName evidence="10">ABC transporter domain-containing protein</fullName>
    </recommendedName>
</protein>
<dbReference type="PANTHER" id="PTHR48041">
    <property type="entry name" value="ABC TRANSPORTER G FAMILY MEMBER 28"/>
    <property type="match status" value="1"/>
</dbReference>
<evidence type="ECO:0000313" key="11">
    <source>
        <dbReference type="EMBL" id="CAD7657929.1"/>
    </source>
</evidence>
<dbReference type="InterPro" id="IPR003593">
    <property type="entry name" value="AAA+_ATPase"/>
</dbReference>
<keyword evidence="3" id="KW-0813">Transport</keyword>
<proteinExistence type="inferred from homology"/>
<evidence type="ECO:0000256" key="2">
    <source>
        <dbReference type="ARBA" id="ARBA00005814"/>
    </source>
</evidence>
<dbReference type="GO" id="GO:0005524">
    <property type="term" value="F:ATP binding"/>
    <property type="evidence" value="ECO:0007669"/>
    <property type="project" value="UniProtKB-KW"/>
</dbReference>
<dbReference type="InterPro" id="IPR003439">
    <property type="entry name" value="ABC_transporter-like_ATP-bd"/>
</dbReference>
<keyword evidence="5" id="KW-0547">Nucleotide-binding</keyword>
<dbReference type="OrthoDB" id="10042850at2759"/>
<keyword evidence="12" id="KW-1185">Reference proteome</keyword>
<organism evidence="11">
    <name type="scientific">Oppiella nova</name>
    <dbReference type="NCBI Taxonomy" id="334625"/>
    <lineage>
        <taxon>Eukaryota</taxon>
        <taxon>Metazoa</taxon>
        <taxon>Ecdysozoa</taxon>
        <taxon>Arthropoda</taxon>
        <taxon>Chelicerata</taxon>
        <taxon>Arachnida</taxon>
        <taxon>Acari</taxon>
        <taxon>Acariformes</taxon>
        <taxon>Sarcoptiformes</taxon>
        <taxon>Oribatida</taxon>
        <taxon>Brachypylina</taxon>
        <taxon>Oppioidea</taxon>
        <taxon>Oppiidae</taxon>
        <taxon>Oppiella</taxon>
    </lineage>
</organism>
<evidence type="ECO:0000256" key="4">
    <source>
        <dbReference type="ARBA" id="ARBA00022692"/>
    </source>
</evidence>
<dbReference type="SUPFAM" id="SSF52540">
    <property type="entry name" value="P-loop containing nucleoside triphosphate hydrolases"/>
    <property type="match status" value="1"/>
</dbReference>
<dbReference type="GO" id="GO:0043190">
    <property type="term" value="C:ATP-binding cassette (ABC) transporter complex"/>
    <property type="evidence" value="ECO:0007669"/>
    <property type="project" value="TreeGrafter"/>
</dbReference>
<dbReference type="EMBL" id="OC928775">
    <property type="protein sequence ID" value="CAD7657929.1"/>
    <property type="molecule type" value="Genomic_DNA"/>
</dbReference>
<dbReference type="Gene3D" id="3.40.50.300">
    <property type="entry name" value="P-loop containing nucleotide triphosphate hydrolases"/>
    <property type="match status" value="1"/>
</dbReference>
<keyword evidence="4 9" id="KW-0812">Transmembrane</keyword>
<feature type="transmembrane region" description="Helical" evidence="9">
    <location>
        <begin position="337"/>
        <end position="355"/>
    </location>
</feature>
<dbReference type="InterPro" id="IPR027417">
    <property type="entry name" value="P-loop_NTPase"/>
</dbReference>
<dbReference type="InterPro" id="IPR050352">
    <property type="entry name" value="ABCG_transporters"/>
</dbReference>
<evidence type="ECO:0000256" key="8">
    <source>
        <dbReference type="ARBA" id="ARBA00023136"/>
    </source>
</evidence>
<gene>
    <name evidence="11" type="ORF">ONB1V03_LOCUS14554</name>
</gene>
<comment type="subcellular location">
    <subcellularLocation>
        <location evidence="1">Membrane</location>
        <topology evidence="1">Multi-pass membrane protein</topology>
    </subcellularLocation>
</comment>
<evidence type="ECO:0000256" key="3">
    <source>
        <dbReference type="ARBA" id="ARBA00022448"/>
    </source>
</evidence>
<keyword evidence="8 9" id="KW-0472">Membrane</keyword>
<sequence>MSEELAIGFVDLDVGIVSVVGNRRKQLLRRLSGGFEFGTISALMGSSGSGKTTLLKCLNGSTRYTLGPKTQIYVNSCHKIRSCFIYQDQNERLLKGLTVRQALTYACRLKNSDVKSGCPVSHRSRVRELMDELLIGDIGSTRVDECSGGELKRLVIAMELTSVLLPNVMFIDEPTTGLDSNAADVVISCLKTLSRKHNIAIITSIHQPNNEVFMHFDNVYVLARHGVNIYWGRPQHLSDHLRECGITCGTGPDNEIQFPIEVLLKYSSKPINDSHVKRLSDKSRELRDNLLNKCTGDDMHLTQGFQRNGSKRFNFKDFWYLLLRTSLYTFLCQWKGLFSQILFYILFLLCLTFAYNRNIGKIDGCFNAGSYMYMDYTCDEIVEEMGILEQNLYHQYIASVSVYTIHTAISTSNFLHEMKIFTTEHQNRWYGTGSYYWAKAIVEQILSVIYAYIYTII</sequence>
<dbReference type="SMART" id="SM00382">
    <property type="entry name" value="AAA"/>
    <property type="match status" value="1"/>
</dbReference>
<reference evidence="11" key="1">
    <citation type="submission" date="2020-11" db="EMBL/GenBank/DDBJ databases">
        <authorList>
            <person name="Tran Van P."/>
        </authorList>
    </citation>
    <scope>NUCLEOTIDE SEQUENCE</scope>
</reference>
<evidence type="ECO:0000256" key="1">
    <source>
        <dbReference type="ARBA" id="ARBA00004141"/>
    </source>
</evidence>
<dbReference type="InterPro" id="IPR017871">
    <property type="entry name" value="ABC_transporter-like_CS"/>
</dbReference>
<evidence type="ECO:0000313" key="12">
    <source>
        <dbReference type="Proteomes" id="UP000728032"/>
    </source>
</evidence>
<dbReference type="EMBL" id="CAJPVJ010013950">
    <property type="protein sequence ID" value="CAG2175115.1"/>
    <property type="molecule type" value="Genomic_DNA"/>
</dbReference>
<dbReference type="PROSITE" id="PS00211">
    <property type="entry name" value="ABC_TRANSPORTER_1"/>
    <property type="match status" value="1"/>
</dbReference>
<evidence type="ECO:0000256" key="5">
    <source>
        <dbReference type="ARBA" id="ARBA00022741"/>
    </source>
</evidence>
<feature type="domain" description="ABC transporter" evidence="10">
    <location>
        <begin position="7"/>
        <end position="250"/>
    </location>
</feature>
<comment type="similarity">
    <text evidence="2">Belongs to the ABC transporter superfamily. ABCG family. Eye pigment precursor importer (TC 3.A.1.204) subfamily.</text>
</comment>
<dbReference type="AlphaFoldDB" id="A0A7R9QUS3"/>
<keyword evidence="6" id="KW-0067">ATP-binding</keyword>
<dbReference type="Pfam" id="PF00005">
    <property type="entry name" value="ABC_tran"/>
    <property type="match status" value="1"/>
</dbReference>
<dbReference type="GO" id="GO:0042626">
    <property type="term" value="F:ATPase-coupled transmembrane transporter activity"/>
    <property type="evidence" value="ECO:0007669"/>
    <property type="project" value="TreeGrafter"/>
</dbReference>
<evidence type="ECO:0000256" key="9">
    <source>
        <dbReference type="SAM" id="Phobius"/>
    </source>
</evidence>
<name>A0A7R9QUS3_9ACAR</name>
<dbReference type="Proteomes" id="UP000728032">
    <property type="component" value="Unassembled WGS sequence"/>
</dbReference>